<evidence type="ECO:0000313" key="2">
    <source>
        <dbReference type="EMBL" id="ETN37732.1"/>
    </source>
</evidence>
<evidence type="ECO:0000313" key="3">
    <source>
        <dbReference type="Proteomes" id="UP000030752"/>
    </source>
</evidence>
<dbReference type="VEuPathDB" id="FungiDB:HMPREF1541_07355"/>
<dbReference type="InterPro" id="IPR011004">
    <property type="entry name" value="Trimer_LpxA-like_sf"/>
</dbReference>
<gene>
    <name evidence="2" type="ORF">HMPREF1541_07355</name>
</gene>
<dbReference type="RefSeq" id="XP_008719901.1">
    <property type="nucleotide sequence ID" value="XM_008721679.1"/>
</dbReference>
<feature type="compositionally biased region" description="Low complexity" evidence="1">
    <location>
        <begin position="1"/>
        <end position="23"/>
    </location>
</feature>
<feature type="region of interest" description="Disordered" evidence="1">
    <location>
        <begin position="79"/>
        <end position="137"/>
    </location>
</feature>
<feature type="region of interest" description="Disordered" evidence="1">
    <location>
        <begin position="202"/>
        <end position="261"/>
    </location>
</feature>
<dbReference type="GeneID" id="19974694"/>
<dbReference type="eggNOG" id="KOG4042">
    <property type="taxonomic scope" value="Eukaryota"/>
</dbReference>
<dbReference type="PANTHER" id="PTHR43300">
    <property type="entry name" value="ACETYLTRANSFERASE"/>
    <property type="match status" value="1"/>
</dbReference>
<feature type="region of interest" description="Disordered" evidence="1">
    <location>
        <begin position="1"/>
        <end position="44"/>
    </location>
</feature>
<sequence length="284" mass="29840">MSSSAASQASQSSAPSTSAATSSRPPVTLPPTTHLDPGAYIRGTHPITFGEHNLVHPRALLTTTTHPLHIGSNNIISEKATIGGSPTSNTTTNPPAANAHTTTSISSPDPNPSASPSLSQPSTPHLPPPSSPSIFTAPTTLHSHVHIHPHAQISHSTTLHSYALVEPHAIIHPGITIGAHSKICANVNVTADVPEWTVVYGEGNQRRSRRPPNTTYTTASQENQGAGDEKNPSGGDSGRGPWKRIEEAEAVRIRGTDKEREATSILLRNAARAAVAAKRQSVQR</sequence>
<evidence type="ECO:0000256" key="1">
    <source>
        <dbReference type="SAM" id="MobiDB-lite"/>
    </source>
</evidence>
<dbReference type="STRING" id="1220924.W2RMM7"/>
<accession>W2RMM7</accession>
<organism evidence="2 3">
    <name type="scientific">Cyphellophora europaea (strain CBS 101466)</name>
    <name type="common">Phialophora europaea</name>
    <dbReference type="NCBI Taxonomy" id="1220924"/>
    <lineage>
        <taxon>Eukaryota</taxon>
        <taxon>Fungi</taxon>
        <taxon>Dikarya</taxon>
        <taxon>Ascomycota</taxon>
        <taxon>Pezizomycotina</taxon>
        <taxon>Eurotiomycetes</taxon>
        <taxon>Chaetothyriomycetidae</taxon>
        <taxon>Chaetothyriales</taxon>
        <taxon>Cyphellophoraceae</taxon>
        <taxon>Cyphellophora</taxon>
    </lineage>
</organism>
<dbReference type="AlphaFoldDB" id="W2RMM7"/>
<dbReference type="OrthoDB" id="2355at2759"/>
<dbReference type="Gene3D" id="2.160.10.10">
    <property type="entry name" value="Hexapeptide repeat proteins"/>
    <property type="match status" value="1"/>
</dbReference>
<feature type="compositionally biased region" description="Basic and acidic residues" evidence="1">
    <location>
        <begin position="243"/>
        <end position="261"/>
    </location>
</feature>
<dbReference type="HOGENOM" id="CLU_085418_2_0_1"/>
<dbReference type="InterPro" id="IPR050179">
    <property type="entry name" value="Trans_hexapeptide_repeat"/>
</dbReference>
<name>W2RMM7_CYPE1</name>
<proteinExistence type="predicted"/>
<dbReference type="EMBL" id="KB822723">
    <property type="protein sequence ID" value="ETN37732.1"/>
    <property type="molecule type" value="Genomic_DNA"/>
</dbReference>
<dbReference type="SUPFAM" id="SSF51161">
    <property type="entry name" value="Trimeric LpxA-like enzymes"/>
    <property type="match status" value="1"/>
</dbReference>
<dbReference type="Proteomes" id="UP000030752">
    <property type="component" value="Unassembled WGS sequence"/>
</dbReference>
<protein>
    <submittedName>
        <fullName evidence="2">Uncharacterized protein</fullName>
    </submittedName>
</protein>
<feature type="compositionally biased region" description="Low complexity" evidence="1">
    <location>
        <begin position="85"/>
        <end position="123"/>
    </location>
</feature>
<dbReference type="InParanoid" id="W2RMM7"/>
<reference evidence="2 3" key="1">
    <citation type="submission" date="2013-03" db="EMBL/GenBank/DDBJ databases">
        <title>The Genome Sequence of Phialophora europaea CBS 101466.</title>
        <authorList>
            <consortium name="The Broad Institute Genomics Platform"/>
            <person name="Cuomo C."/>
            <person name="de Hoog S."/>
            <person name="Gorbushina A."/>
            <person name="Walker B."/>
            <person name="Young S.K."/>
            <person name="Zeng Q."/>
            <person name="Gargeya S."/>
            <person name="Fitzgerald M."/>
            <person name="Haas B."/>
            <person name="Abouelleil A."/>
            <person name="Allen A.W."/>
            <person name="Alvarado L."/>
            <person name="Arachchi H.M."/>
            <person name="Berlin A.M."/>
            <person name="Chapman S.B."/>
            <person name="Gainer-Dewar J."/>
            <person name="Goldberg J."/>
            <person name="Griggs A."/>
            <person name="Gujja S."/>
            <person name="Hansen M."/>
            <person name="Howarth C."/>
            <person name="Imamovic A."/>
            <person name="Ireland A."/>
            <person name="Larimer J."/>
            <person name="McCowan C."/>
            <person name="Murphy C."/>
            <person name="Pearson M."/>
            <person name="Poon T.W."/>
            <person name="Priest M."/>
            <person name="Roberts A."/>
            <person name="Saif S."/>
            <person name="Shea T."/>
            <person name="Sisk P."/>
            <person name="Sykes S."/>
            <person name="Wortman J."/>
            <person name="Nusbaum C."/>
            <person name="Birren B."/>
        </authorList>
    </citation>
    <scope>NUCLEOTIDE SEQUENCE [LARGE SCALE GENOMIC DNA]</scope>
    <source>
        <strain evidence="2 3">CBS 101466</strain>
    </source>
</reference>
<keyword evidence="3" id="KW-1185">Reference proteome</keyword>
<feature type="compositionally biased region" description="Polar residues" evidence="1">
    <location>
        <begin position="211"/>
        <end position="224"/>
    </location>
</feature>